<organism evidence="1 2">
    <name type="scientific">Hypoxylon rubiginosum</name>
    <dbReference type="NCBI Taxonomy" id="110542"/>
    <lineage>
        <taxon>Eukaryota</taxon>
        <taxon>Fungi</taxon>
        <taxon>Dikarya</taxon>
        <taxon>Ascomycota</taxon>
        <taxon>Pezizomycotina</taxon>
        <taxon>Sordariomycetes</taxon>
        <taxon>Xylariomycetidae</taxon>
        <taxon>Xylariales</taxon>
        <taxon>Hypoxylaceae</taxon>
        <taxon>Hypoxylon</taxon>
    </lineage>
</organism>
<dbReference type="Proteomes" id="UP001497680">
    <property type="component" value="Unassembled WGS sequence"/>
</dbReference>
<evidence type="ECO:0000313" key="2">
    <source>
        <dbReference type="Proteomes" id="UP001497680"/>
    </source>
</evidence>
<comment type="caution">
    <text evidence="1">The sequence shown here is derived from an EMBL/GenBank/DDBJ whole genome shotgun (WGS) entry which is preliminary data.</text>
</comment>
<gene>
    <name evidence="1" type="ORF">F4821DRAFT_245146</name>
</gene>
<accession>A0ACC0CSP0</accession>
<dbReference type="EMBL" id="MU394354">
    <property type="protein sequence ID" value="KAI6083318.1"/>
    <property type="molecule type" value="Genomic_DNA"/>
</dbReference>
<name>A0ACC0CSP0_9PEZI</name>
<sequence>MPRTVLLACENCRRRKVRCSGTPTSACINCVKQNTTCQFDLNRRRRGPRPKRTNVEQEHQSSVADPVPGSRSTPMPTPMPMPIPMPTPPAETLSDPRDVFFTQDTQDRMGQIDDSFHSDAMTTWRECLVDLLGGESYYLNGERLTTVDQTLHLILIFCVTVNSQQCPVLSPTTFLHQLENGRVTRQLCHAMCAASISYSRHASCTGSAARIAFASDARECLTSSQSVDTDTTYQQLLTLSVLSLYETSQGNGAQAWYDLTTATGILSSLRHSTSCQDDEMQNGLEIIHIYLRVALISFSIGHATQSIHIDFMGLPRSCHDEYPMVESSSVPQILLKLSGLLYRCISFSRKDLTKLMPAPWARDSSYMTLKQELDVVHIIYGGNSALETETLEMLQKQETGAGYYVLCMSMLHAMRMLLDAVFLPIPVIPAAGYAMIDRSAATKAFNRKMIYFPAAPRSFWCERTASCMRSARSVTSLCESLMDHFDFAMPPFLGYTLFLAGLIFLNQLHTETDKRRLDDCVAHLKTIFSFLGAMRSFFTPAQAWLHVLFQVHGLDPISETKALAGDPTKLFSSFMHRFDGILAPAYCPVGIYDMTVLRQQSRVMDERILSGSDGSW</sequence>
<protein>
    <submittedName>
        <fullName evidence="1">Uncharacterized protein</fullName>
    </submittedName>
</protein>
<keyword evidence="2" id="KW-1185">Reference proteome</keyword>
<reference evidence="1 2" key="1">
    <citation type="journal article" date="2022" name="New Phytol.">
        <title>Ecological generalism drives hyperdiversity of secondary metabolite gene clusters in xylarialean endophytes.</title>
        <authorList>
            <person name="Franco M.E.E."/>
            <person name="Wisecaver J.H."/>
            <person name="Arnold A.E."/>
            <person name="Ju Y.M."/>
            <person name="Slot J.C."/>
            <person name="Ahrendt S."/>
            <person name="Moore L.P."/>
            <person name="Eastman K.E."/>
            <person name="Scott K."/>
            <person name="Konkel Z."/>
            <person name="Mondo S.J."/>
            <person name="Kuo A."/>
            <person name="Hayes R.D."/>
            <person name="Haridas S."/>
            <person name="Andreopoulos B."/>
            <person name="Riley R."/>
            <person name="LaButti K."/>
            <person name="Pangilinan J."/>
            <person name="Lipzen A."/>
            <person name="Amirebrahimi M."/>
            <person name="Yan J."/>
            <person name="Adam C."/>
            <person name="Keymanesh K."/>
            <person name="Ng V."/>
            <person name="Louie K."/>
            <person name="Northen T."/>
            <person name="Drula E."/>
            <person name="Henrissat B."/>
            <person name="Hsieh H.M."/>
            <person name="Youens-Clark K."/>
            <person name="Lutzoni F."/>
            <person name="Miadlikowska J."/>
            <person name="Eastwood D.C."/>
            <person name="Hamelin R.C."/>
            <person name="Grigoriev I.V."/>
            <person name="U'Ren J.M."/>
        </authorList>
    </citation>
    <scope>NUCLEOTIDE SEQUENCE [LARGE SCALE GENOMIC DNA]</scope>
    <source>
        <strain evidence="1 2">ER1909</strain>
    </source>
</reference>
<evidence type="ECO:0000313" key="1">
    <source>
        <dbReference type="EMBL" id="KAI6083318.1"/>
    </source>
</evidence>
<proteinExistence type="predicted"/>